<evidence type="ECO:0000313" key="2">
    <source>
        <dbReference type="Proteomes" id="UP000054477"/>
    </source>
</evidence>
<accession>A0A0C9Y547</accession>
<protein>
    <submittedName>
        <fullName evidence="1">Uncharacterized protein</fullName>
    </submittedName>
</protein>
<keyword evidence="2" id="KW-1185">Reference proteome</keyword>
<proteinExistence type="predicted"/>
<gene>
    <name evidence="1" type="ORF">K443DRAFT_675239</name>
</gene>
<evidence type="ECO:0000313" key="1">
    <source>
        <dbReference type="EMBL" id="KIK05277.1"/>
    </source>
</evidence>
<organism evidence="1 2">
    <name type="scientific">Laccaria amethystina LaAM-08-1</name>
    <dbReference type="NCBI Taxonomy" id="1095629"/>
    <lineage>
        <taxon>Eukaryota</taxon>
        <taxon>Fungi</taxon>
        <taxon>Dikarya</taxon>
        <taxon>Basidiomycota</taxon>
        <taxon>Agaricomycotina</taxon>
        <taxon>Agaricomycetes</taxon>
        <taxon>Agaricomycetidae</taxon>
        <taxon>Agaricales</taxon>
        <taxon>Agaricineae</taxon>
        <taxon>Hydnangiaceae</taxon>
        <taxon>Laccaria</taxon>
    </lineage>
</organism>
<dbReference type="Proteomes" id="UP000054477">
    <property type="component" value="Unassembled WGS sequence"/>
</dbReference>
<reference evidence="2" key="2">
    <citation type="submission" date="2015-01" db="EMBL/GenBank/DDBJ databases">
        <title>Evolutionary Origins and Diversification of the Mycorrhizal Mutualists.</title>
        <authorList>
            <consortium name="DOE Joint Genome Institute"/>
            <consortium name="Mycorrhizal Genomics Consortium"/>
            <person name="Kohler A."/>
            <person name="Kuo A."/>
            <person name="Nagy L.G."/>
            <person name="Floudas D."/>
            <person name="Copeland A."/>
            <person name="Barry K.W."/>
            <person name="Cichocki N."/>
            <person name="Veneault-Fourrey C."/>
            <person name="LaButti K."/>
            <person name="Lindquist E.A."/>
            <person name="Lipzen A."/>
            <person name="Lundell T."/>
            <person name="Morin E."/>
            <person name="Murat C."/>
            <person name="Riley R."/>
            <person name="Ohm R."/>
            <person name="Sun H."/>
            <person name="Tunlid A."/>
            <person name="Henrissat B."/>
            <person name="Grigoriev I.V."/>
            <person name="Hibbett D.S."/>
            <person name="Martin F."/>
        </authorList>
    </citation>
    <scope>NUCLEOTIDE SEQUENCE [LARGE SCALE GENOMIC DNA]</scope>
    <source>
        <strain evidence="2">LaAM-08-1</strain>
    </source>
</reference>
<reference evidence="1 2" key="1">
    <citation type="submission" date="2014-04" db="EMBL/GenBank/DDBJ databases">
        <authorList>
            <consortium name="DOE Joint Genome Institute"/>
            <person name="Kuo A."/>
            <person name="Kohler A."/>
            <person name="Nagy L.G."/>
            <person name="Floudas D."/>
            <person name="Copeland A."/>
            <person name="Barry K.W."/>
            <person name="Cichocki N."/>
            <person name="Veneault-Fourrey C."/>
            <person name="LaButti K."/>
            <person name="Lindquist E.A."/>
            <person name="Lipzen A."/>
            <person name="Lundell T."/>
            <person name="Morin E."/>
            <person name="Murat C."/>
            <person name="Sun H."/>
            <person name="Tunlid A."/>
            <person name="Henrissat B."/>
            <person name="Grigoriev I.V."/>
            <person name="Hibbett D.S."/>
            <person name="Martin F."/>
            <person name="Nordberg H.P."/>
            <person name="Cantor M.N."/>
            <person name="Hua S.X."/>
        </authorList>
    </citation>
    <scope>NUCLEOTIDE SEQUENCE [LARGE SCALE GENOMIC DNA]</scope>
    <source>
        <strain evidence="1 2">LaAM-08-1</strain>
    </source>
</reference>
<dbReference type="AlphaFoldDB" id="A0A0C9Y547"/>
<dbReference type="EMBL" id="KN838561">
    <property type="protein sequence ID" value="KIK05277.1"/>
    <property type="molecule type" value="Genomic_DNA"/>
</dbReference>
<sequence>MCWTNLIPIDLWRSYFLRPYLRLTPRVQKDDPIFWVFVLHDLLWRWIRWMKPRSCY</sequence>
<name>A0A0C9Y547_9AGAR</name>
<dbReference type="HOGENOM" id="CLU_3014512_0_0_1"/>